<reference evidence="1" key="2">
    <citation type="submission" date="2020-09" db="EMBL/GenBank/DDBJ databases">
        <authorList>
            <person name="Sun Q."/>
            <person name="Ohkuma M."/>
        </authorList>
    </citation>
    <scope>NUCLEOTIDE SEQUENCE</scope>
    <source>
        <strain evidence="1">JCM 3346</strain>
    </source>
</reference>
<dbReference type="AlphaFoldDB" id="A0A918FHU3"/>
<comment type="caution">
    <text evidence="1">The sequence shown here is derived from an EMBL/GenBank/DDBJ whole genome shotgun (WGS) entry which is preliminary data.</text>
</comment>
<dbReference type="EMBL" id="BMRJ01000009">
    <property type="protein sequence ID" value="GGR38589.1"/>
    <property type="molecule type" value="Genomic_DNA"/>
</dbReference>
<reference evidence="1" key="1">
    <citation type="journal article" date="2014" name="Int. J. Syst. Evol. Microbiol.">
        <title>Complete genome sequence of Corynebacterium casei LMG S-19264T (=DSM 44701T), isolated from a smear-ripened cheese.</title>
        <authorList>
            <consortium name="US DOE Joint Genome Institute (JGI-PGF)"/>
            <person name="Walter F."/>
            <person name="Albersmeier A."/>
            <person name="Kalinowski J."/>
            <person name="Ruckert C."/>
        </authorList>
    </citation>
    <scope>NUCLEOTIDE SEQUENCE</scope>
    <source>
        <strain evidence="1">JCM 3346</strain>
    </source>
</reference>
<proteinExistence type="predicted"/>
<keyword evidence="2" id="KW-1185">Reference proteome</keyword>
<gene>
    <name evidence="1" type="ORF">GCM10010196_35540</name>
</gene>
<dbReference type="RefSeq" id="WP_189086764.1">
    <property type="nucleotide sequence ID" value="NZ_BMRJ01000009.1"/>
</dbReference>
<accession>A0A918FHU3</accession>
<protein>
    <submittedName>
        <fullName evidence="1">Uncharacterized protein</fullName>
    </submittedName>
</protein>
<name>A0A918FHU3_AGRME</name>
<evidence type="ECO:0000313" key="1">
    <source>
        <dbReference type="EMBL" id="GGR38589.1"/>
    </source>
</evidence>
<sequence length="112" mass="12129">MARDAASRPGDGNAFTRFFDRVDSALEPIFGAPPSVSDVDQTDAAELRTRPCPVCGHAIFEHAFDDLSGNIVMTCPTTERLPERATTGPLNELGMPAHGRRLVRYEQRASAG</sequence>
<evidence type="ECO:0000313" key="2">
    <source>
        <dbReference type="Proteomes" id="UP000610303"/>
    </source>
</evidence>
<organism evidence="1 2">
    <name type="scientific">Agromyces mediolanus</name>
    <name type="common">Corynebacterium mediolanum</name>
    <dbReference type="NCBI Taxonomy" id="41986"/>
    <lineage>
        <taxon>Bacteria</taxon>
        <taxon>Bacillati</taxon>
        <taxon>Actinomycetota</taxon>
        <taxon>Actinomycetes</taxon>
        <taxon>Micrococcales</taxon>
        <taxon>Microbacteriaceae</taxon>
        <taxon>Agromyces</taxon>
    </lineage>
</organism>
<dbReference type="Proteomes" id="UP000610303">
    <property type="component" value="Unassembled WGS sequence"/>
</dbReference>